<sequence>MSHFDEEENQSLLGSSTPLLDDPAKFWFNLYHIWHGIRFDGLNRNKVKNIIATSGLSDADRSLLEEEAQFIWVILSRRGHEFIQ</sequence>
<organism evidence="1">
    <name type="scientific">Leviviridae sp</name>
    <dbReference type="NCBI Taxonomy" id="2027243"/>
    <lineage>
        <taxon>Viruses</taxon>
        <taxon>Riboviria</taxon>
        <taxon>Orthornavirae</taxon>
        <taxon>Lenarviricota</taxon>
        <taxon>Leviviricetes</taxon>
        <taxon>Norzivirales</taxon>
        <taxon>Fiersviridae</taxon>
    </lineage>
</organism>
<evidence type="ECO:0000313" key="1">
    <source>
        <dbReference type="EMBL" id="QDH88007.1"/>
    </source>
</evidence>
<dbReference type="EMBL" id="MN033782">
    <property type="protein sequence ID" value="QDH88007.1"/>
    <property type="molecule type" value="Genomic_RNA"/>
</dbReference>
<proteinExistence type="predicted"/>
<gene>
    <name evidence="1" type="ORF">H3Bulk40516_000006</name>
</gene>
<name>A0A514D307_9VIRU</name>
<protein>
    <submittedName>
        <fullName evidence="1">Uncharacterized protein</fullName>
    </submittedName>
</protein>
<reference evidence="1" key="1">
    <citation type="submission" date="2019-05" db="EMBL/GenBank/DDBJ databases">
        <title>Metatranscriptomic reconstruction reveals RNA viruses with the potential to shape carbon cycling in soil.</title>
        <authorList>
            <person name="Starr E.P."/>
            <person name="Nuccio E."/>
            <person name="Pett-Ridge J."/>
            <person name="Banfield J.F."/>
            <person name="Firestone M.K."/>
        </authorList>
    </citation>
    <scope>NUCLEOTIDE SEQUENCE</scope>
    <source>
        <strain evidence="1">H3_Bulk_40_scaffold_516</strain>
    </source>
</reference>
<accession>A0A514D307</accession>